<dbReference type="GO" id="GO:0000272">
    <property type="term" value="P:polysaccharide catabolic process"/>
    <property type="evidence" value="ECO:0007669"/>
    <property type="project" value="InterPro"/>
</dbReference>
<evidence type="ECO:0000256" key="4">
    <source>
        <dbReference type="SAM" id="Phobius"/>
    </source>
</evidence>
<evidence type="ECO:0000256" key="3">
    <source>
        <dbReference type="RuleBase" id="RU361153"/>
    </source>
</evidence>
<sequence length="357" mass="42429">MFQVLGFKKFKYGFFKIFFGLLLIVYFLFVAIYAFLFVGPAPKPTNIEEATWGINFSHRQAETLGLDWQETFLALADDLSVEYWRIPIYWDELEQVKDEYDFTKWDWQIQELEKRNAKAILAIGAKLPRWPECHVPNWLDEASQATYEQQLFQYIREVVARYRDSKAVLMWQVENEPFLWPFGECPKPDSKLLDKEIQLVKVLDKKNTFGVQHPIMITDSGELSVWLPAGKRADVFGSTLYRIIHNPKIGFLEYTFFTPTFHARKEVFLHWFYPDLEVQIVELQAEPWVTELPISDVSIEDQYKTLSPEQFDKNVQFALAIGTKTFYLWGAEWWYWLKTEKDMPEIWNKAKNLFYKN</sequence>
<dbReference type="Gene3D" id="3.20.20.80">
    <property type="entry name" value="Glycosidases"/>
    <property type="match status" value="1"/>
</dbReference>
<keyword evidence="4" id="KW-1133">Transmembrane helix</keyword>
<gene>
    <name evidence="6" type="ORF">A3F94_02350</name>
</gene>
<evidence type="ECO:0000313" key="6">
    <source>
        <dbReference type="EMBL" id="OGZ62048.1"/>
    </source>
</evidence>
<evidence type="ECO:0000259" key="5">
    <source>
        <dbReference type="Pfam" id="PF00150"/>
    </source>
</evidence>
<feature type="domain" description="Glycoside hydrolase family 5" evidence="5">
    <location>
        <begin position="69"/>
        <end position="179"/>
    </location>
</feature>
<reference evidence="6 7" key="1">
    <citation type="journal article" date="2016" name="Nat. Commun.">
        <title>Thousands of microbial genomes shed light on interconnected biogeochemical processes in an aquifer system.</title>
        <authorList>
            <person name="Anantharaman K."/>
            <person name="Brown C.T."/>
            <person name="Hug L.A."/>
            <person name="Sharon I."/>
            <person name="Castelle C.J."/>
            <person name="Probst A.J."/>
            <person name="Thomas B.C."/>
            <person name="Singh A."/>
            <person name="Wilkins M.J."/>
            <person name="Karaoz U."/>
            <person name="Brodie E.L."/>
            <person name="Williams K.H."/>
            <person name="Hubbard S.S."/>
            <person name="Banfield J.F."/>
        </authorList>
    </citation>
    <scope>NUCLEOTIDE SEQUENCE [LARGE SCALE GENOMIC DNA]</scope>
</reference>
<dbReference type="InterPro" id="IPR001547">
    <property type="entry name" value="Glyco_hydro_5"/>
</dbReference>
<accession>A0A1G2HJH8</accession>
<feature type="transmembrane region" description="Helical" evidence="4">
    <location>
        <begin position="12"/>
        <end position="36"/>
    </location>
</feature>
<keyword evidence="2 3" id="KW-0326">Glycosidase</keyword>
<evidence type="ECO:0000313" key="7">
    <source>
        <dbReference type="Proteomes" id="UP000176770"/>
    </source>
</evidence>
<keyword evidence="4" id="KW-0472">Membrane</keyword>
<keyword evidence="4" id="KW-0812">Transmembrane</keyword>
<dbReference type="InterPro" id="IPR017853">
    <property type="entry name" value="GH"/>
</dbReference>
<proteinExistence type="inferred from homology"/>
<evidence type="ECO:0000256" key="2">
    <source>
        <dbReference type="ARBA" id="ARBA00023295"/>
    </source>
</evidence>
<dbReference type="AlphaFoldDB" id="A0A1G2HJH8"/>
<comment type="caution">
    <text evidence="6">The sequence shown here is derived from an EMBL/GenBank/DDBJ whole genome shotgun (WGS) entry which is preliminary data.</text>
</comment>
<name>A0A1G2HJH8_9BACT</name>
<dbReference type="Pfam" id="PF00150">
    <property type="entry name" value="Cellulase"/>
    <property type="match status" value="1"/>
</dbReference>
<comment type="similarity">
    <text evidence="3">Belongs to the glycosyl hydrolase 5 (cellulase A) family.</text>
</comment>
<dbReference type="EMBL" id="MHOK01000009">
    <property type="protein sequence ID" value="OGZ62048.1"/>
    <property type="molecule type" value="Genomic_DNA"/>
</dbReference>
<keyword evidence="1 3" id="KW-0378">Hydrolase</keyword>
<dbReference type="SUPFAM" id="SSF51445">
    <property type="entry name" value="(Trans)glycosidases"/>
    <property type="match status" value="1"/>
</dbReference>
<evidence type="ECO:0000256" key="1">
    <source>
        <dbReference type="ARBA" id="ARBA00022801"/>
    </source>
</evidence>
<dbReference type="STRING" id="1802165.A3F94_02350"/>
<dbReference type="Proteomes" id="UP000176770">
    <property type="component" value="Unassembled WGS sequence"/>
</dbReference>
<protein>
    <recommendedName>
        <fullName evidence="5">Glycoside hydrolase family 5 domain-containing protein</fullName>
    </recommendedName>
</protein>
<organism evidence="6 7">
    <name type="scientific">Candidatus Spechtbacteria bacterium RIFCSPLOWO2_12_FULL_38_22</name>
    <dbReference type="NCBI Taxonomy" id="1802165"/>
    <lineage>
        <taxon>Bacteria</taxon>
        <taxon>Candidatus Spechtiibacteriota</taxon>
    </lineage>
</organism>
<dbReference type="GO" id="GO:0004553">
    <property type="term" value="F:hydrolase activity, hydrolyzing O-glycosyl compounds"/>
    <property type="evidence" value="ECO:0007669"/>
    <property type="project" value="InterPro"/>
</dbReference>